<keyword evidence="1" id="KW-0614">Plasmid</keyword>
<organism evidence="1 2">
    <name type="scientific">Thermus thermophilus</name>
    <dbReference type="NCBI Taxonomy" id="274"/>
    <lineage>
        <taxon>Bacteria</taxon>
        <taxon>Thermotogati</taxon>
        <taxon>Deinococcota</taxon>
        <taxon>Deinococci</taxon>
        <taxon>Thermales</taxon>
        <taxon>Thermaceae</taxon>
        <taxon>Thermus</taxon>
    </lineage>
</organism>
<evidence type="ECO:0000313" key="2">
    <source>
        <dbReference type="Proteomes" id="UP000825379"/>
    </source>
</evidence>
<proteinExistence type="predicted"/>
<name>A0AAD1NZB6_THETH</name>
<accession>A0AAD1NZB6</accession>
<dbReference type="Proteomes" id="UP000825379">
    <property type="component" value="Plasmid pAA1-1b"/>
</dbReference>
<protein>
    <recommendedName>
        <fullName evidence="3">IS607 family transposase</fullName>
    </recommendedName>
</protein>
<gene>
    <name evidence="1" type="ORF">TthAA11_23130</name>
</gene>
<dbReference type="AlphaFoldDB" id="A0AAD1NZB6"/>
<evidence type="ECO:0008006" key="3">
    <source>
        <dbReference type="Google" id="ProtNLM"/>
    </source>
</evidence>
<reference evidence="1" key="1">
    <citation type="submission" date="2021-07" db="EMBL/GenBank/DDBJ databases">
        <title>Complete genome sequences of four Thermus thermophilus strains isolated from Arima Hot Spring in Japan.</title>
        <authorList>
            <person name="Tomariguchi N."/>
            <person name="Ueno Y."/>
            <person name="Miyazaki K."/>
        </authorList>
    </citation>
    <scope>NUCLEOTIDE SEQUENCE</scope>
    <source>
        <strain evidence="1">AA1-1</strain>
        <plasmid evidence="1">pAA1-1b</plasmid>
    </source>
</reference>
<dbReference type="EMBL" id="AP024927">
    <property type="protein sequence ID" value="BCZ88131.1"/>
    <property type="molecule type" value="Genomic_DNA"/>
</dbReference>
<sequence>MKLSSWARKQGVSYLTAWRWFKSGKLPVPARQLPSGTILVEEPLPEGRTVRKIRFA</sequence>
<evidence type="ECO:0000313" key="1">
    <source>
        <dbReference type="EMBL" id="BCZ88131.1"/>
    </source>
</evidence>
<geneLocation type="plasmid" evidence="1 2">
    <name>pAA1-1b</name>
</geneLocation>
<dbReference type="RefSeq" id="WP_172619246.1">
    <property type="nucleotide sequence ID" value="NZ_AP019793.1"/>
</dbReference>